<feature type="non-terminal residue" evidence="6">
    <location>
        <position position="506"/>
    </location>
</feature>
<feature type="active site" description="Nucleophile" evidence="4">
    <location>
        <position position="301"/>
    </location>
</feature>
<evidence type="ECO:0000256" key="1">
    <source>
        <dbReference type="ARBA" id="ARBA00022801"/>
    </source>
</evidence>
<dbReference type="SUPFAM" id="SSF52151">
    <property type="entry name" value="FabD/lysophospholipase-like"/>
    <property type="match status" value="1"/>
</dbReference>
<reference evidence="6 7" key="1">
    <citation type="submission" date="2013-11" db="EMBL/GenBank/DDBJ databases">
        <title>Genome sequencing of Stegodyphus mimosarum.</title>
        <authorList>
            <person name="Bechsgaard J."/>
        </authorList>
    </citation>
    <scope>NUCLEOTIDE SEQUENCE [LARGE SCALE GENOMIC DNA]</scope>
</reference>
<evidence type="ECO:0000256" key="3">
    <source>
        <dbReference type="ARBA" id="ARBA00023098"/>
    </source>
</evidence>
<evidence type="ECO:0000256" key="4">
    <source>
        <dbReference type="PROSITE-ProRule" id="PRU01161"/>
    </source>
</evidence>
<proteinExistence type="predicted"/>
<sequence length="506" mass="56658">MKAHGVLSQAISWRSFPIFRAVSSSKRKKRFWFSSHYGTSSKPASSNLNSSKNNFLNLIRNTTDNLRPMIWKSVTVASSLFNNVTLRFSKNKIVEEPKSVSVSTNIQKLSEKTSTSGGKMTVIPGGQSDKREASLEQGFAEWLTGDELQTKKKEFFGKEEKYVEKSKKVVISKSSLQQRSRFLVSSLIDATSSGSQLLRLEEICKHLLLYPDQKSTMCKAGLVRTALHMKCNSSDNAVRAQARCTLSLVGYNESPKGHGIRILSIDGGGTRGIIAIEVLRQLEARTNKRIYELFDFMCGVSSGAVLSLLLGGLRLSLDECEALYRRLSDEVFSQSSFWGTSRLMWSHAYYDTTMWVKVLKKTFGEKLLIDTCKEEFAPKLAAVSALMNLPHLQAFVFRNYDFPPHVQSYYHGSCRYRMWEAIRASGAAPGYFEEYCLDDYLHQDGGIMVNNPTALAIHEAQLLWPSDGIQCVMSLGSGRYIPPVQPNFTSTSLKTKVLKVIDSATD</sequence>
<dbReference type="InterPro" id="IPR016035">
    <property type="entry name" value="Acyl_Trfase/lysoPLipase"/>
</dbReference>
<evidence type="ECO:0000313" key="7">
    <source>
        <dbReference type="Proteomes" id="UP000054359"/>
    </source>
</evidence>
<keyword evidence="3 4" id="KW-0443">Lipid metabolism</keyword>
<evidence type="ECO:0000256" key="2">
    <source>
        <dbReference type="ARBA" id="ARBA00022963"/>
    </source>
</evidence>
<feature type="short sequence motif" description="DGA/G" evidence="4">
    <location>
        <begin position="444"/>
        <end position="446"/>
    </location>
</feature>
<dbReference type="AlphaFoldDB" id="A0A087TW26"/>
<dbReference type="STRING" id="407821.A0A087TW26"/>
<dbReference type="Gene3D" id="3.40.1090.10">
    <property type="entry name" value="Cytosolic phospholipase A2 catalytic domain"/>
    <property type="match status" value="1"/>
</dbReference>
<feature type="short sequence motif" description="GXSXG" evidence="4">
    <location>
        <begin position="299"/>
        <end position="303"/>
    </location>
</feature>
<dbReference type="GO" id="GO:0016020">
    <property type="term" value="C:membrane"/>
    <property type="evidence" value="ECO:0007669"/>
    <property type="project" value="TreeGrafter"/>
</dbReference>
<keyword evidence="1 4" id="KW-0378">Hydrolase</keyword>
<protein>
    <submittedName>
        <fullName evidence="6">Calcium-independent phospholipase A2-gamma</fullName>
    </submittedName>
</protein>
<gene>
    <name evidence="6" type="ORF">X975_26684</name>
</gene>
<dbReference type="EMBL" id="KK117015">
    <property type="protein sequence ID" value="KFM69315.1"/>
    <property type="molecule type" value="Genomic_DNA"/>
</dbReference>
<organism evidence="6 7">
    <name type="scientific">Stegodyphus mimosarum</name>
    <name type="common">African social velvet spider</name>
    <dbReference type="NCBI Taxonomy" id="407821"/>
    <lineage>
        <taxon>Eukaryota</taxon>
        <taxon>Metazoa</taxon>
        <taxon>Ecdysozoa</taxon>
        <taxon>Arthropoda</taxon>
        <taxon>Chelicerata</taxon>
        <taxon>Arachnida</taxon>
        <taxon>Araneae</taxon>
        <taxon>Araneomorphae</taxon>
        <taxon>Entelegynae</taxon>
        <taxon>Eresoidea</taxon>
        <taxon>Eresidae</taxon>
        <taxon>Stegodyphus</taxon>
    </lineage>
</organism>
<name>A0A087TW26_STEMI</name>
<accession>A0A087TW26</accession>
<keyword evidence="7" id="KW-1185">Reference proteome</keyword>
<dbReference type="GO" id="GO:0016042">
    <property type="term" value="P:lipid catabolic process"/>
    <property type="evidence" value="ECO:0007669"/>
    <property type="project" value="UniProtKB-UniRule"/>
</dbReference>
<dbReference type="InterPro" id="IPR002641">
    <property type="entry name" value="PNPLA_dom"/>
</dbReference>
<dbReference type="OrthoDB" id="630895at2759"/>
<dbReference type="PANTHER" id="PTHR24185:SF1">
    <property type="entry name" value="CALCIUM-INDEPENDENT PHOSPHOLIPASE A2-GAMMA"/>
    <property type="match status" value="1"/>
</dbReference>
<dbReference type="PROSITE" id="PS51635">
    <property type="entry name" value="PNPLA"/>
    <property type="match status" value="1"/>
</dbReference>
<feature type="short sequence motif" description="GXGXXG" evidence="4">
    <location>
        <begin position="267"/>
        <end position="272"/>
    </location>
</feature>
<feature type="domain" description="PNPLA" evidence="5">
    <location>
        <begin position="263"/>
        <end position="457"/>
    </location>
</feature>
<dbReference type="Proteomes" id="UP000054359">
    <property type="component" value="Unassembled WGS sequence"/>
</dbReference>
<dbReference type="PANTHER" id="PTHR24185">
    <property type="entry name" value="CALCIUM-INDEPENDENT PHOSPHOLIPASE A2-GAMMA"/>
    <property type="match status" value="1"/>
</dbReference>
<feature type="active site" description="Proton acceptor" evidence="4">
    <location>
        <position position="444"/>
    </location>
</feature>
<keyword evidence="2 4" id="KW-0442">Lipid degradation</keyword>
<dbReference type="GO" id="GO:0019369">
    <property type="term" value="P:arachidonate metabolic process"/>
    <property type="evidence" value="ECO:0007669"/>
    <property type="project" value="TreeGrafter"/>
</dbReference>
<evidence type="ECO:0000313" key="6">
    <source>
        <dbReference type="EMBL" id="KFM69315.1"/>
    </source>
</evidence>
<evidence type="ECO:0000259" key="5">
    <source>
        <dbReference type="PROSITE" id="PS51635"/>
    </source>
</evidence>
<dbReference type="GO" id="GO:0047499">
    <property type="term" value="F:calcium-independent phospholipase A2 activity"/>
    <property type="evidence" value="ECO:0007669"/>
    <property type="project" value="TreeGrafter"/>
</dbReference>
<dbReference type="Pfam" id="PF01734">
    <property type="entry name" value="Patatin"/>
    <property type="match status" value="1"/>
</dbReference>